<dbReference type="InterPro" id="IPR001387">
    <property type="entry name" value="Cro/C1-type_HTH"/>
</dbReference>
<dbReference type="EMBL" id="FOUB01000035">
    <property type="protein sequence ID" value="SFM55988.1"/>
    <property type="molecule type" value="Genomic_DNA"/>
</dbReference>
<dbReference type="CDD" id="cd00093">
    <property type="entry name" value="HTH_XRE"/>
    <property type="match status" value="1"/>
</dbReference>
<dbReference type="OrthoDB" id="7859580at2"/>
<organism evidence="2 3">
    <name type="scientific">Nitrosomonas communis</name>
    <dbReference type="NCBI Taxonomy" id="44574"/>
    <lineage>
        <taxon>Bacteria</taxon>
        <taxon>Pseudomonadati</taxon>
        <taxon>Pseudomonadota</taxon>
        <taxon>Betaproteobacteria</taxon>
        <taxon>Nitrosomonadales</taxon>
        <taxon>Nitrosomonadaceae</taxon>
        <taxon>Nitrosomonas</taxon>
    </lineage>
</organism>
<evidence type="ECO:0000259" key="1">
    <source>
        <dbReference type="PROSITE" id="PS50943"/>
    </source>
</evidence>
<sequence length="120" mass="13288">MALTDFGKTVRKARLDAGETLLTMAKSLNVSAAFLSAMETGRKKISEEWVNKICLFFNERGIDVEKLRVYADISNKSVSIDGCDPDTQILIAGFLRSDLDAETLAKVNELAKIVGQKYKK</sequence>
<evidence type="ECO:0000313" key="2">
    <source>
        <dbReference type="EMBL" id="SFM55988.1"/>
    </source>
</evidence>
<dbReference type="Proteomes" id="UP000183287">
    <property type="component" value="Unassembled WGS sequence"/>
</dbReference>
<keyword evidence="3" id="KW-1185">Reference proteome</keyword>
<proteinExistence type="predicted"/>
<dbReference type="InterPro" id="IPR010982">
    <property type="entry name" value="Lambda_DNA-bd_dom_sf"/>
</dbReference>
<dbReference type="GO" id="GO:0003677">
    <property type="term" value="F:DNA binding"/>
    <property type="evidence" value="ECO:0007669"/>
    <property type="project" value="InterPro"/>
</dbReference>
<accession>A0A1I4RUS2</accession>
<gene>
    <name evidence="2" type="ORF">SAMN05421863_103533</name>
</gene>
<dbReference type="PROSITE" id="PS50943">
    <property type="entry name" value="HTH_CROC1"/>
    <property type="match status" value="1"/>
</dbReference>
<protein>
    <submittedName>
        <fullName evidence="2">Helix-turn-helix domain-containing protein</fullName>
    </submittedName>
</protein>
<dbReference type="Gene3D" id="1.10.260.40">
    <property type="entry name" value="lambda repressor-like DNA-binding domains"/>
    <property type="match status" value="1"/>
</dbReference>
<dbReference type="SUPFAM" id="SSF47413">
    <property type="entry name" value="lambda repressor-like DNA-binding domains"/>
    <property type="match status" value="1"/>
</dbReference>
<reference evidence="3" key="1">
    <citation type="submission" date="2016-10" db="EMBL/GenBank/DDBJ databases">
        <authorList>
            <person name="Varghese N."/>
            <person name="Submissions S."/>
        </authorList>
    </citation>
    <scope>NUCLEOTIDE SEQUENCE [LARGE SCALE GENOMIC DNA]</scope>
    <source>
        <strain evidence="3">Nm44</strain>
    </source>
</reference>
<feature type="domain" description="HTH cro/C1-type" evidence="1">
    <location>
        <begin position="10"/>
        <end position="64"/>
    </location>
</feature>
<dbReference type="RefSeq" id="WP_074905928.1">
    <property type="nucleotide sequence ID" value="NZ_FOUB01000035.1"/>
</dbReference>
<name>A0A1I4RUS2_9PROT</name>
<dbReference type="AlphaFoldDB" id="A0A1I4RUS2"/>
<evidence type="ECO:0000313" key="3">
    <source>
        <dbReference type="Proteomes" id="UP000183287"/>
    </source>
</evidence>